<dbReference type="GO" id="GO:0090173">
    <property type="term" value="P:regulation of synaptonemal complex assembly"/>
    <property type="evidence" value="ECO:0007669"/>
    <property type="project" value="InterPro"/>
</dbReference>
<dbReference type="InterPro" id="IPR039057">
    <property type="entry name" value="Spo22/ZIP4"/>
</dbReference>
<dbReference type="STRING" id="578459.A0A0P9F1T0"/>
<dbReference type="OMA" id="KLSRWIR"/>
<protein>
    <recommendedName>
        <fullName evidence="5">Protein ZIP4 homolog</fullName>
    </recommendedName>
</protein>
<dbReference type="PANTHER" id="PTHR40375">
    <property type="entry name" value="SPORULATION-SPECIFIC PROTEIN 22"/>
    <property type="match status" value="1"/>
</dbReference>
<dbReference type="Proteomes" id="UP000053890">
    <property type="component" value="Unassembled WGS sequence"/>
</dbReference>
<keyword evidence="4" id="KW-1185">Reference proteome</keyword>
<sequence length="993" mass="108813">MPPTARKRVKHASTSSAAVPSLVDAVARLRAQLAYVDQLSSADSPAELDRELNTLADRLRTYEAAAGAGGDVDRVAVAGWSDELDHKGTQLWNRSTALKHAHLANEHVDPAWLAVVADLRLVAYRLIRLGAIEPISSSDRLSHLSLATKAAAASLAARRLSSAEAAMTECAKLVAAVEQDPTRSSDGVKPLVDYYCFRMRFSLATNKISLVSWAVSKAQALLKASSVQSRDVSRPSSLRLLLLQPAEPVSEQIEHLGHTLLEVASALLQPSASTALDGDLGSELAREWLQWAIELFEAVEGQDVRVMQICALRLFAQACLAAKDDGELAAKAEAALQQVLELDPSAALHRRVVKLVIARGGSDEEISAAFLAAAKASALESKGGMHLLAVLEQLPSPRKGLRLQLLTTTVSELATWGIVQCDFLGQVVVAAVSLASDAERSVLTQLLLTVAQGLPTFRLSPADALTCVSILRRSGDKASVDKRYADAADSFLLATSTVFRSHPFSSTAKSIRKAALCYLEAGEHERVETTMQLIPSGEEEAKDHFVRFCARLSNIAKALATLKVMVVAPGFAPKYLQWAYKLAAERDLKDLSVAITELLYDICHAPELAAQLDYMVLTRSVIRQQVVRLQDKDVSDQLKDEVAQSALKQLESGESRQNGHPSLHDLTTSSTDRSAPRSPPQGLGQPAGLARQGGRLALQDGLQPLHRVLRPLDRLDLVGLLRRHGRPHRARHRGRRRRHRHRQAVDVQDGRHRRRVRPRQGRRRAGPKKAYQIVLKHVDAFSKSLKIALASSPQLGKADHLLEAVYAVKVDALAQLEDWKALVKFVEVFEADASTAPLGVVKLVVDIVTKSSTCSLDIIRSILRKTLALLYSRQDLDVSSMALWLRMLVYELVARRDLDQALEYVQNAQQLIERHKREYPEDEASWMLSTAWDEGLNAFAASNPLSGLDWCTISLDIARAVESPLAATIEQQIDELKVRYVVKEEQDEGGSWA</sequence>
<accession>A0A0P9F1T0</accession>
<keyword evidence="1" id="KW-0469">Meiosis</keyword>
<dbReference type="InterPro" id="IPR013940">
    <property type="entry name" value="Spo22/ZIP4/TEX11"/>
</dbReference>
<feature type="compositionally biased region" description="Polar residues" evidence="2">
    <location>
        <begin position="655"/>
        <end position="673"/>
    </location>
</feature>
<feature type="compositionally biased region" description="Basic residues" evidence="2">
    <location>
        <begin position="751"/>
        <end position="767"/>
    </location>
</feature>
<reference evidence="3 4" key="1">
    <citation type="journal article" date="2015" name="Front. Microbiol.">
        <title>Genome sequence of the plant growth promoting endophytic yeast Rhodotorula graminis WP1.</title>
        <authorList>
            <person name="Firrincieli A."/>
            <person name="Otillar R."/>
            <person name="Salamov A."/>
            <person name="Schmutz J."/>
            <person name="Khan Z."/>
            <person name="Redman R.S."/>
            <person name="Fleck N.D."/>
            <person name="Lindquist E."/>
            <person name="Grigoriev I.V."/>
            <person name="Doty S.L."/>
        </authorList>
    </citation>
    <scope>NUCLEOTIDE SEQUENCE [LARGE SCALE GENOMIC DNA]</scope>
    <source>
        <strain evidence="3 4">WP1</strain>
    </source>
</reference>
<evidence type="ECO:0008006" key="5">
    <source>
        <dbReference type="Google" id="ProtNLM"/>
    </source>
</evidence>
<evidence type="ECO:0000313" key="3">
    <source>
        <dbReference type="EMBL" id="KPV73596.1"/>
    </source>
</evidence>
<dbReference type="GO" id="GO:0051321">
    <property type="term" value="P:meiotic cell cycle"/>
    <property type="evidence" value="ECO:0007669"/>
    <property type="project" value="UniProtKB-KW"/>
</dbReference>
<dbReference type="OrthoDB" id="65716at2759"/>
<organism evidence="3 4">
    <name type="scientific">Rhodotorula graminis (strain WP1)</name>
    <dbReference type="NCBI Taxonomy" id="578459"/>
    <lineage>
        <taxon>Eukaryota</taxon>
        <taxon>Fungi</taxon>
        <taxon>Dikarya</taxon>
        <taxon>Basidiomycota</taxon>
        <taxon>Pucciniomycotina</taxon>
        <taxon>Microbotryomycetes</taxon>
        <taxon>Sporidiobolales</taxon>
        <taxon>Sporidiobolaceae</taxon>
        <taxon>Rhodotorula</taxon>
    </lineage>
</organism>
<proteinExistence type="predicted"/>
<dbReference type="EMBL" id="KQ474082">
    <property type="protein sequence ID" value="KPV73596.1"/>
    <property type="molecule type" value="Genomic_DNA"/>
</dbReference>
<gene>
    <name evidence="3" type="ORF">RHOBADRAFT_54798</name>
</gene>
<dbReference type="Pfam" id="PF08631">
    <property type="entry name" value="SPO22"/>
    <property type="match status" value="1"/>
</dbReference>
<dbReference type="PANTHER" id="PTHR40375:SF2">
    <property type="entry name" value="SPORULATION-SPECIFIC PROTEIN 22"/>
    <property type="match status" value="1"/>
</dbReference>
<evidence type="ECO:0000256" key="1">
    <source>
        <dbReference type="ARBA" id="ARBA00023254"/>
    </source>
</evidence>
<dbReference type="AlphaFoldDB" id="A0A0P9F1T0"/>
<evidence type="ECO:0000256" key="2">
    <source>
        <dbReference type="SAM" id="MobiDB-lite"/>
    </source>
</evidence>
<name>A0A0P9F1T0_RHOGW</name>
<feature type="compositionally biased region" description="Basic residues" evidence="2">
    <location>
        <begin position="725"/>
        <end position="742"/>
    </location>
</feature>
<feature type="region of interest" description="Disordered" evidence="2">
    <location>
        <begin position="649"/>
        <end position="689"/>
    </location>
</feature>
<feature type="region of interest" description="Disordered" evidence="2">
    <location>
        <begin position="725"/>
        <end position="768"/>
    </location>
</feature>
<evidence type="ECO:0000313" key="4">
    <source>
        <dbReference type="Proteomes" id="UP000053890"/>
    </source>
</evidence>
<dbReference type="GeneID" id="28977955"/>
<dbReference type="RefSeq" id="XP_018269645.1">
    <property type="nucleotide sequence ID" value="XM_018417507.1"/>
</dbReference>